<dbReference type="GO" id="GO:0046933">
    <property type="term" value="F:proton-transporting ATP synthase activity, rotational mechanism"/>
    <property type="evidence" value="ECO:0007669"/>
    <property type="project" value="TreeGrafter"/>
</dbReference>
<reference evidence="12" key="1">
    <citation type="submission" date="2022-08" db="EMBL/GenBank/DDBJ databases">
        <authorList>
            <person name="Dale J.L."/>
        </authorList>
    </citation>
    <scope>NUCLEOTIDE SEQUENCE</scope>
    <source>
        <strain evidence="12">2022EL-00758</strain>
    </source>
</reference>
<comment type="similarity">
    <text evidence="8">Belongs to the ATPase alpha/beta chains family. T3SS ATPase subfamily.</text>
</comment>
<keyword evidence="4" id="KW-0547">Nucleotide-binding</keyword>
<proteinExistence type="inferred from homology"/>
<sequence>MTITTLRSRLRKQRKNITGDRFFTPIGRVLSVTGTLIRASVSHVKIGDICLLLTPGNRIKAEVAGLDGSDALLTPYGGVNGISANTGVLTTGAPLQIALWPSMTGHIFNGLGEALTPVTLPPEVTYSGLYNDPPPALTRKMITTPLALGIRAIDGLLTCGEGQRMGIFAAAGGGKSTLLAAIIRNTEADVCVLALVGERGRELNEFIQHDLGECGLKKAVLVVSTSDRPAVERAKAGFTATRIAEYFRDRGKRVLLLMDSVTRFARAQREIGLAAGEPPARQGYPPSVFAQLPALMERAGQSDTGSITALYTVLVEGDDLNEPIADETRSILDGHIILTRKLAEMQHYPAIDVLKSASRVMNSIIPESQKKAASAVKTVLAQYDELEFLIQLGEYEPGKNPDNDDIIRKYRNIMQWLKQGTDESQDYAQTRREITESVL</sequence>
<dbReference type="NCBIfam" id="TIGR01026">
    <property type="entry name" value="fliI_yscN"/>
    <property type="match status" value="1"/>
</dbReference>
<gene>
    <name evidence="12" type="ORF">N0392_06085</name>
</gene>
<keyword evidence="3" id="KW-0963">Cytoplasm</keyword>
<dbReference type="InterPro" id="IPR040627">
    <property type="entry name" value="T3SS_ATPase_C"/>
</dbReference>
<protein>
    <recommendedName>
        <fullName evidence="9">protein-secreting ATPase</fullName>
        <ecNumber evidence="9">7.4.2.8</ecNumber>
    </recommendedName>
</protein>
<evidence type="ECO:0000313" key="12">
    <source>
        <dbReference type="EMBL" id="MCY0789252.1"/>
    </source>
</evidence>
<dbReference type="InterPro" id="IPR003593">
    <property type="entry name" value="AAA+_ATPase"/>
</dbReference>
<dbReference type="InterPro" id="IPR004100">
    <property type="entry name" value="ATPase_F1/V1/A1_a/bsu_N"/>
</dbReference>
<dbReference type="Pfam" id="PF18269">
    <property type="entry name" value="T3SS_ATPase_C"/>
    <property type="match status" value="1"/>
</dbReference>
<dbReference type="InterPro" id="IPR005714">
    <property type="entry name" value="ATPase_T3SS_FliI/YscN"/>
</dbReference>
<dbReference type="GO" id="GO:0005524">
    <property type="term" value="F:ATP binding"/>
    <property type="evidence" value="ECO:0007669"/>
    <property type="project" value="UniProtKB-KW"/>
</dbReference>
<dbReference type="SMART" id="SM00382">
    <property type="entry name" value="AAA"/>
    <property type="match status" value="1"/>
</dbReference>
<dbReference type="AlphaFoldDB" id="A0A9Q4GRB1"/>
<dbReference type="RefSeq" id="WP_260250226.1">
    <property type="nucleotide sequence ID" value="NZ_JALMEJ010000019.1"/>
</dbReference>
<dbReference type="GO" id="GO:0005737">
    <property type="term" value="C:cytoplasm"/>
    <property type="evidence" value="ECO:0007669"/>
    <property type="project" value="UniProtKB-SubCell"/>
</dbReference>
<dbReference type="Proteomes" id="UP001076655">
    <property type="component" value="Unassembled WGS sequence"/>
</dbReference>
<dbReference type="FunFam" id="3.40.50.12240:FF:000002">
    <property type="entry name" value="Flagellum-specific ATP synthase FliI"/>
    <property type="match status" value="1"/>
</dbReference>
<dbReference type="PANTHER" id="PTHR15184">
    <property type="entry name" value="ATP SYNTHASE"/>
    <property type="match status" value="1"/>
</dbReference>
<evidence type="ECO:0000259" key="11">
    <source>
        <dbReference type="SMART" id="SM00382"/>
    </source>
</evidence>
<evidence type="ECO:0000256" key="7">
    <source>
        <dbReference type="ARBA" id="ARBA00022967"/>
    </source>
</evidence>
<evidence type="ECO:0000313" key="13">
    <source>
        <dbReference type="Proteomes" id="UP001076655"/>
    </source>
</evidence>
<dbReference type="CDD" id="cd01136">
    <property type="entry name" value="ATPase_flagellum-secretory_path_III"/>
    <property type="match status" value="1"/>
</dbReference>
<accession>A0A9Q4GRB1</accession>
<dbReference type="PROSITE" id="PS00152">
    <property type="entry name" value="ATPASE_ALPHA_BETA"/>
    <property type="match status" value="1"/>
</dbReference>
<keyword evidence="5" id="KW-0067">ATP-binding</keyword>
<evidence type="ECO:0000256" key="4">
    <source>
        <dbReference type="ARBA" id="ARBA00022741"/>
    </source>
</evidence>
<evidence type="ECO:0000256" key="2">
    <source>
        <dbReference type="ARBA" id="ARBA00022448"/>
    </source>
</evidence>
<evidence type="ECO:0000256" key="5">
    <source>
        <dbReference type="ARBA" id="ARBA00022840"/>
    </source>
</evidence>
<dbReference type="InterPro" id="IPR020003">
    <property type="entry name" value="ATPase_a/bsu_AS"/>
</dbReference>
<name>A0A9Q4GRB1_MORMO</name>
<dbReference type="Gene3D" id="3.40.50.12240">
    <property type="match status" value="1"/>
</dbReference>
<evidence type="ECO:0000256" key="1">
    <source>
        <dbReference type="ARBA" id="ARBA00004496"/>
    </source>
</evidence>
<keyword evidence="7" id="KW-1278">Translocase</keyword>
<dbReference type="SUPFAM" id="SSF52540">
    <property type="entry name" value="P-loop containing nucleoside triphosphate hydrolases"/>
    <property type="match status" value="1"/>
</dbReference>
<dbReference type="Pfam" id="PF00006">
    <property type="entry name" value="ATP-synt_ab"/>
    <property type="match status" value="1"/>
</dbReference>
<dbReference type="Pfam" id="PF02874">
    <property type="entry name" value="ATP-synt_ab_N"/>
    <property type="match status" value="1"/>
</dbReference>
<dbReference type="EC" id="7.4.2.8" evidence="9"/>
<feature type="domain" description="AAA+ ATPase" evidence="11">
    <location>
        <begin position="161"/>
        <end position="342"/>
    </location>
</feature>
<comment type="subcellular location">
    <subcellularLocation>
        <location evidence="1">Cytoplasm</location>
    </subcellularLocation>
</comment>
<evidence type="ECO:0000256" key="6">
    <source>
        <dbReference type="ARBA" id="ARBA00022927"/>
    </source>
</evidence>
<dbReference type="GO" id="GO:0008564">
    <property type="term" value="F:protein-exporting ATPase activity"/>
    <property type="evidence" value="ECO:0007669"/>
    <property type="project" value="UniProtKB-EC"/>
</dbReference>
<dbReference type="GO" id="GO:0016887">
    <property type="term" value="F:ATP hydrolysis activity"/>
    <property type="evidence" value="ECO:0007669"/>
    <property type="project" value="InterPro"/>
</dbReference>
<dbReference type="PANTHER" id="PTHR15184:SF9">
    <property type="entry name" value="SPI-1 TYPE 3 SECRETION SYSTEM ATPASE"/>
    <property type="match status" value="1"/>
</dbReference>
<evidence type="ECO:0000256" key="8">
    <source>
        <dbReference type="ARBA" id="ARBA00024342"/>
    </source>
</evidence>
<organism evidence="12 13">
    <name type="scientific">Morganella morganii</name>
    <name type="common">Proteus morganii</name>
    <dbReference type="NCBI Taxonomy" id="582"/>
    <lineage>
        <taxon>Bacteria</taxon>
        <taxon>Pseudomonadati</taxon>
        <taxon>Pseudomonadota</taxon>
        <taxon>Gammaproteobacteria</taxon>
        <taxon>Enterobacterales</taxon>
        <taxon>Morganellaceae</taxon>
        <taxon>Morganella</taxon>
    </lineage>
</organism>
<evidence type="ECO:0000256" key="10">
    <source>
        <dbReference type="ARBA" id="ARBA00034006"/>
    </source>
</evidence>
<dbReference type="GO" id="GO:0030254">
    <property type="term" value="P:protein secretion by the type III secretion system"/>
    <property type="evidence" value="ECO:0007669"/>
    <property type="project" value="InterPro"/>
</dbReference>
<dbReference type="InterPro" id="IPR027417">
    <property type="entry name" value="P-loop_NTPase"/>
</dbReference>
<dbReference type="EMBL" id="JAPNMI010000003">
    <property type="protein sequence ID" value="MCY0789252.1"/>
    <property type="molecule type" value="Genomic_DNA"/>
</dbReference>
<evidence type="ECO:0000256" key="9">
    <source>
        <dbReference type="ARBA" id="ARBA00024382"/>
    </source>
</evidence>
<dbReference type="GO" id="GO:0030257">
    <property type="term" value="C:type III protein secretion system complex"/>
    <property type="evidence" value="ECO:0007669"/>
    <property type="project" value="InterPro"/>
</dbReference>
<comment type="caution">
    <text evidence="12">The sequence shown here is derived from an EMBL/GenBank/DDBJ whole genome shotgun (WGS) entry which is preliminary data.</text>
</comment>
<dbReference type="InterPro" id="IPR000194">
    <property type="entry name" value="ATPase_F1/V1/A1_a/bsu_nucl-bd"/>
</dbReference>
<keyword evidence="6" id="KW-0653">Protein transport</keyword>
<comment type="catalytic activity">
    <reaction evidence="10">
        <text>ATP + H2O + cellular proteinSide 1 = ADP + phosphate + cellular proteinSide 2.</text>
        <dbReference type="EC" id="7.4.2.8"/>
    </reaction>
</comment>
<dbReference type="InterPro" id="IPR050053">
    <property type="entry name" value="ATPase_alpha/beta_chains"/>
</dbReference>
<evidence type="ECO:0000256" key="3">
    <source>
        <dbReference type="ARBA" id="ARBA00022490"/>
    </source>
</evidence>
<keyword evidence="2" id="KW-0813">Transport</keyword>